<dbReference type="EMBL" id="SWLB01000026">
    <property type="protein sequence ID" value="KAF3321498.1"/>
    <property type="molecule type" value="Genomic_DNA"/>
</dbReference>
<dbReference type="GO" id="GO:0016301">
    <property type="term" value="F:kinase activity"/>
    <property type="evidence" value="ECO:0007669"/>
    <property type="project" value="UniProtKB-KW"/>
</dbReference>
<evidence type="ECO:0000256" key="1">
    <source>
        <dbReference type="SAM" id="MobiDB-lite"/>
    </source>
</evidence>
<dbReference type="InterPro" id="IPR036770">
    <property type="entry name" value="Ankyrin_rpt-contain_sf"/>
</dbReference>
<dbReference type="PANTHER" id="PTHR24177">
    <property type="entry name" value="CASKIN"/>
    <property type="match status" value="1"/>
</dbReference>
<dbReference type="Proteomes" id="UP000623129">
    <property type="component" value="Unassembled WGS sequence"/>
</dbReference>
<keyword evidence="2" id="KW-0472">Membrane</keyword>
<feature type="region of interest" description="Disordered" evidence="1">
    <location>
        <begin position="272"/>
        <end position="308"/>
    </location>
</feature>
<name>A0A833QDR6_9POAL</name>
<keyword evidence="2" id="KW-0812">Transmembrane</keyword>
<feature type="compositionally biased region" description="Polar residues" evidence="1">
    <location>
        <begin position="274"/>
        <end position="289"/>
    </location>
</feature>
<keyword evidence="4" id="KW-0808">Transferase</keyword>
<dbReference type="SMART" id="SM00248">
    <property type="entry name" value="ANK"/>
    <property type="match status" value="3"/>
</dbReference>
<dbReference type="SUPFAM" id="SSF48403">
    <property type="entry name" value="Ankyrin repeat"/>
    <property type="match status" value="2"/>
</dbReference>
<dbReference type="InterPro" id="IPR002110">
    <property type="entry name" value="Ankyrin_rpt"/>
</dbReference>
<dbReference type="InterPro" id="IPR026961">
    <property type="entry name" value="PGG_dom"/>
</dbReference>
<dbReference type="PANTHER" id="PTHR24177:SF463">
    <property type="entry name" value="OS09G0331600 PROTEIN"/>
    <property type="match status" value="1"/>
</dbReference>
<dbReference type="Pfam" id="PF13962">
    <property type="entry name" value="PGG"/>
    <property type="match status" value="1"/>
</dbReference>
<sequence length="614" mass="68643">MANPYLSSPASDDAPTLLIDKNFMKKYEEIDSAIRNNKRGYLSELVKEKDPGPANLLKDSILSIVIAYEKSDLAIQLISEMSTESVMAANYDRDTALHIAAAKGDVRVVTALVNKNPRLLEARNRHMEIPLHKAALYGETDVFWTLVDKNSPVDARREDGATMLHCAVMGNAPVIPLEERCLKSVQGDEEELSRPSTKDEGPLFLLKLRKRFPPNYSTLFDILQFACIPVSPRIRYLQHMKEKHKQTMDLIDCLAEDLEFWDFSVNGRVPEGSMVSTSPPAMTPSQSFNHGDDADLTSTNSNRKGSKITRWDDSPLTFGAKMGLNEFVERILIVCPQSAAYLDAEGMNVLQVAIKHGHEKIVDIIESMTSGNNPILPSSLLSSIEKKTKNTILHFAAEKEVDTYQGYALQMKFELQWFERVKKLVPKDLEYSRNQNEKTAQELFTEKHKEMVKSGKEQLMEVGKTCSSLVAAVVFASSFSIPGDKDSHNNPIFVHKIAFKVFSHAYVLGLSCASTALVLFLSLLTSSYKEQDFRRALPTKYILANISFFFALVALLVSFSCNIYLNIYGGRKADTGDIAPMVCELTIFPAVCFLLLLSRSSSFGVATYLRRVLS</sequence>
<keyword evidence="2" id="KW-1133">Transmembrane helix</keyword>
<evidence type="ECO:0000313" key="5">
    <source>
        <dbReference type="Proteomes" id="UP000623129"/>
    </source>
</evidence>
<protein>
    <submittedName>
        <fullName evidence="4">Death-associated protein kinase dapk-1</fullName>
    </submittedName>
</protein>
<dbReference type="AlphaFoldDB" id="A0A833QDR6"/>
<organism evidence="4 5">
    <name type="scientific">Carex littledalei</name>
    <dbReference type="NCBI Taxonomy" id="544730"/>
    <lineage>
        <taxon>Eukaryota</taxon>
        <taxon>Viridiplantae</taxon>
        <taxon>Streptophyta</taxon>
        <taxon>Embryophyta</taxon>
        <taxon>Tracheophyta</taxon>
        <taxon>Spermatophyta</taxon>
        <taxon>Magnoliopsida</taxon>
        <taxon>Liliopsida</taxon>
        <taxon>Poales</taxon>
        <taxon>Cyperaceae</taxon>
        <taxon>Cyperoideae</taxon>
        <taxon>Cariceae</taxon>
        <taxon>Carex</taxon>
        <taxon>Carex subgen. Euthyceras</taxon>
    </lineage>
</organism>
<accession>A0A833QDR6</accession>
<proteinExistence type="predicted"/>
<dbReference type="GO" id="GO:0016020">
    <property type="term" value="C:membrane"/>
    <property type="evidence" value="ECO:0007669"/>
    <property type="project" value="TreeGrafter"/>
</dbReference>
<dbReference type="Pfam" id="PF00023">
    <property type="entry name" value="Ank"/>
    <property type="match status" value="1"/>
</dbReference>
<keyword evidence="5" id="KW-1185">Reference proteome</keyword>
<gene>
    <name evidence="4" type="ORF">FCM35_KLT13714</name>
</gene>
<dbReference type="Gene3D" id="1.25.40.20">
    <property type="entry name" value="Ankyrin repeat-containing domain"/>
    <property type="match status" value="2"/>
</dbReference>
<evidence type="ECO:0000313" key="4">
    <source>
        <dbReference type="EMBL" id="KAF3321498.1"/>
    </source>
</evidence>
<feature type="domain" description="PGG" evidence="3">
    <location>
        <begin position="465"/>
        <end position="565"/>
    </location>
</feature>
<comment type="caution">
    <text evidence="4">The sequence shown here is derived from an EMBL/GenBank/DDBJ whole genome shotgun (WGS) entry which is preliminary data.</text>
</comment>
<feature type="transmembrane region" description="Helical" evidence="2">
    <location>
        <begin position="501"/>
        <end position="521"/>
    </location>
</feature>
<dbReference type="OrthoDB" id="745831at2759"/>
<reference evidence="4" key="1">
    <citation type="submission" date="2020-01" db="EMBL/GenBank/DDBJ databases">
        <title>Genome sequence of Kobresia littledalei, the first chromosome-level genome in the family Cyperaceae.</title>
        <authorList>
            <person name="Qu G."/>
        </authorList>
    </citation>
    <scope>NUCLEOTIDE SEQUENCE</scope>
    <source>
        <strain evidence="4">C.B.Clarke</strain>
        <tissue evidence="4">Leaf</tissue>
    </source>
</reference>
<feature type="transmembrane region" description="Helical" evidence="2">
    <location>
        <begin position="585"/>
        <end position="609"/>
    </location>
</feature>
<feature type="transmembrane region" description="Helical" evidence="2">
    <location>
        <begin position="542"/>
        <end position="565"/>
    </location>
</feature>
<evidence type="ECO:0000256" key="2">
    <source>
        <dbReference type="SAM" id="Phobius"/>
    </source>
</evidence>
<evidence type="ECO:0000259" key="3">
    <source>
        <dbReference type="Pfam" id="PF13962"/>
    </source>
</evidence>
<keyword evidence="4" id="KW-0418">Kinase</keyword>